<dbReference type="InterPro" id="IPR018247">
    <property type="entry name" value="EF_Hand_1_Ca_BS"/>
</dbReference>
<sequence>MAGARITPPCLIRPSTTTIPPILLSRKPLLLACALTTPHPRKLAKRKNYLRPKILKTLTKPYIIPQTEPISPLETPILHTHILPSDEVASDKLKALENQELWLSEFSDPEGIVNDTEGTFYETPLQQTHIFPSDLAAGDELKTSESQELRLSEVSDPSGAVNAAAGTFGKSSLLKFGLWIVGAFVFQTVYAVWVLGSADYSAKNRSSDGNDYKNEVLELDSKGTSKYKLRMFVNDGDGKKNIENGGTVFVDGAEMEKKIKEIQHMAREAREKERLESKGSDVDEEREEEIEDSDVKMGIKKEVDERLIKLRKRLGKVSNKQPTNSVTYPTVDFDKNDRDDGGNLDEKELSAALIFKRKQKFREFSSKPSNKPKGFMSLDHQSVGKNGDKTLKGNTEVLKNGNREGGVDVSGDDEVDLLTLDSHRSAFMNFGENIERKGNTEDAESESPVWVKKSSKNKVRGRKERSVKKVQGGKVDVIKAVKKNSLDKSGRKKKGIASDLEESEPGIGSKESSIQETVTISNTGNTSVEVMDSRESHSMKSATTMNRRKKPHRNGTSNMKEVKDQKVVNPKEGMKSGNDTDFWWFSLPYVLVIRMRRGHDDEGPEGLFALKFSSQVNGSLSHTVAFEDRGDATNFCYLLQSFFEDLGDFSADIVPLPVQELSEAIRSHTMKVIVVKKGKLKLYAGQPLADVEMALRSLADQE</sequence>
<feature type="region of interest" description="Disordered" evidence="1">
    <location>
        <begin position="363"/>
        <end position="410"/>
    </location>
</feature>
<name>A0ABS8TF33_DATST</name>
<dbReference type="PANTHER" id="PTHR34962:SF3">
    <property type="entry name" value="ABC SUBFAMILY C PROTEIN"/>
    <property type="match status" value="1"/>
</dbReference>
<feature type="region of interest" description="Disordered" evidence="1">
    <location>
        <begin position="438"/>
        <end position="471"/>
    </location>
</feature>
<feature type="region of interest" description="Disordered" evidence="1">
    <location>
        <begin position="319"/>
        <end position="344"/>
    </location>
</feature>
<feature type="compositionally biased region" description="Basic and acidic residues" evidence="1">
    <location>
        <begin position="267"/>
        <end position="281"/>
    </location>
</feature>
<dbReference type="EMBL" id="JACEIK010001462">
    <property type="protein sequence ID" value="MCD7469605.1"/>
    <property type="molecule type" value="Genomic_DNA"/>
</dbReference>
<protein>
    <submittedName>
        <fullName evidence="2">Uncharacterized protein</fullName>
    </submittedName>
</protein>
<dbReference type="PANTHER" id="PTHR34962">
    <property type="entry name" value="EMBRYO DEFECTIVE 1703-RELATED"/>
    <property type="match status" value="1"/>
</dbReference>
<feature type="region of interest" description="Disordered" evidence="1">
    <location>
        <begin position="267"/>
        <end position="290"/>
    </location>
</feature>
<evidence type="ECO:0000313" key="3">
    <source>
        <dbReference type="Proteomes" id="UP000823775"/>
    </source>
</evidence>
<dbReference type="Proteomes" id="UP000823775">
    <property type="component" value="Unassembled WGS sequence"/>
</dbReference>
<gene>
    <name evidence="2" type="ORF">HAX54_008747</name>
</gene>
<feature type="compositionally biased region" description="Polar residues" evidence="1">
    <location>
        <begin position="510"/>
        <end position="528"/>
    </location>
</feature>
<evidence type="ECO:0000313" key="2">
    <source>
        <dbReference type="EMBL" id="MCD7469605.1"/>
    </source>
</evidence>
<feature type="compositionally biased region" description="Basic residues" evidence="1">
    <location>
        <begin position="453"/>
        <end position="468"/>
    </location>
</feature>
<organism evidence="2 3">
    <name type="scientific">Datura stramonium</name>
    <name type="common">Jimsonweed</name>
    <name type="synonym">Common thornapple</name>
    <dbReference type="NCBI Taxonomy" id="4076"/>
    <lineage>
        <taxon>Eukaryota</taxon>
        <taxon>Viridiplantae</taxon>
        <taxon>Streptophyta</taxon>
        <taxon>Embryophyta</taxon>
        <taxon>Tracheophyta</taxon>
        <taxon>Spermatophyta</taxon>
        <taxon>Magnoliopsida</taxon>
        <taxon>eudicotyledons</taxon>
        <taxon>Gunneridae</taxon>
        <taxon>Pentapetalae</taxon>
        <taxon>asterids</taxon>
        <taxon>lamiids</taxon>
        <taxon>Solanales</taxon>
        <taxon>Solanaceae</taxon>
        <taxon>Solanoideae</taxon>
        <taxon>Datureae</taxon>
        <taxon>Datura</taxon>
    </lineage>
</organism>
<dbReference type="PROSITE" id="PS00018">
    <property type="entry name" value="EF_HAND_1"/>
    <property type="match status" value="1"/>
</dbReference>
<proteinExistence type="predicted"/>
<feature type="compositionally biased region" description="Basic and acidic residues" evidence="1">
    <location>
        <begin position="332"/>
        <end position="344"/>
    </location>
</feature>
<reference evidence="2 3" key="1">
    <citation type="journal article" date="2021" name="BMC Genomics">
        <title>Datura genome reveals duplications of psychoactive alkaloid biosynthetic genes and high mutation rate following tissue culture.</title>
        <authorList>
            <person name="Rajewski A."/>
            <person name="Carter-House D."/>
            <person name="Stajich J."/>
            <person name="Litt A."/>
        </authorList>
    </citation>
    <scope>NUCLEOTIDE SEQUENCE [LARGE SCALE GENOMIC DNA]</scope>
    <source>
        <strain evidence="2">AR-01</strain>
    </source>
</reference>
<accession>A0ABS8TF33</accession>
<feature type="compositionally biased region" description="Polar residues" evidence="1">
    <location>
        <begin position="319"/>
        <end position="328"/>
    </location>
</feature>
<feature type="region of interest" description="Disordered" evidence="1">
    <location>
        <begin position="486"/>
        <end position="557"/>
    </location>
</feature>
<keyword evidence="3" id="KW-1185">Reference proteome</keyword>
<comment type="caution">
    <text evidence="2">The sequence shown here is derived from an EMBL/GenBank/DDBJ whole genome shotgun (WGS) entry which is preliminary data.</text>
</comment>
<evidence type="ECO:0000256" key="1">
    <source>
        <dbReference type="SAM" id="MobiDB-lite"/>
    </source>
</evidence>